<keyword evidence="4" id="KW-1185">Reference proteome</keyword>
<reference evidence="3" key="2">
    <citation type="journal article" date="2007" name="Science">
        <title>Draft genome sequence of the sexually transmitted pathogen Trichomonas vaginalis.</title>
        <authorList>
            <person name="Carlton J.M."/>
            <person name="Hirt R.P."/>
            <person name="Silva J.C."/>
            <person name="Delcher A.L."/>
            <person name="Schatz M."/>
            <person name="Zhao Q."/>
            <person name="Wortman J.R."/>
            <person name="Bidwell S.L."/>
            <person name="Alsmark U.C.M."/>
            <person name="Besteiro S."/>
            <person name="Sicheritz-Ponten T."/>
            <person name="Noel C.J."/>
            <person name="Dacks J.B."/>
            <person name="Foster P.G."/>
            <person name="Simillion C."/>
            <person name="Van de Peer Y."/>
            <person name="Miranda-Saavedra D."/>
            <person name="Barton G.J."/>
            <person name="Westrop G.D."/>
            <person name="Mueller S."/>
            <person name="Dessi D."/>
            <person name="Fiori P.L."/>
            <person name="Ren Q."/>
            <person name="Paulsen I."/>
            <person name="Zhang H."/>
            <person name="Bastida-Corcuera F.D."/>
            <person name="Simoes-Barbosa A."/>
            <person name="Brown M.T."/>
            <person name="Hayes R.D."/>
            <person name="Mukherjee M."/>
            <person name="Okumura C.Y."/>
            <person name="Schneider R."/>
            <person name="Smith A.J."/>
            <person name="Vanacova S."/>
            <person name="Villalvazo M."/>
            <person name="Haas B.J."/>
            <person name="Pertea M."/>
            <person name="Feldblyum T.V."/>
            <person name="Utterback T.R."/>
            <person name="Shu C.L."/>
            <person name="Osoegawa K."/>
            <person name="de Jong P.J."/>
            <person name="Hrdy I."/>
            <person name="Horvathova L."/>
            <person name="Zubacova Z."/>
            <person name="Dolezal P."/>
            <person name="Malik S.B."/>
            <person name="Logsdon J.M. Jr."/>
            <person name="Henze K."/>
            <person name="Gupta A."/>
            <person name="Wang C.C."/>
            <person name="Dunne R.L."/>
            <person name="Upcroft J.A."/>
            <person name="Upcroft P."/>
            <person name="White O."/>
            <person name="Salzberg S.L."/>
            <person name="Tang P."/>
            <person name="Chiu C.-H."/>
            <person name="Lee Y.-S."/>
            <person name="Embley T.M."/>
            <person name="Coombs G.H."/>
            <person name="Mottram J.C."/>
            <person name="Tachezy J."/>
            <person name="Fraser-Liggett C.M."/>
            <person name="Johnson P.J."/>
        </authorList>
    </citation>
    <scope>NUCLEOTIDE SEQUENCE [LARGE SCALE GENOMIC DNA]</scope>
    <source>
        <strain evidence="3">G3</strain>
    </source>
</reference>
<keyword evidence="2" id="KW-0732">Signal</keyword>
<gene>
    <name evidence="3" type="ORF">TVAG_115540</name>
</gene>
<evidence type="ECO:0000256" key="2">
    <source>
        <dbReference type="SAM" id="SignalP"/>
    </source>
</evidence>
<dbReference type="Proteomes" id="UP000001542">
    <property type="component" value="Unassembled WGS sequence"/>
</dbReference>
<evidence type="ECO:0000313" key="3">
    <source>
        <dbReference type="EMBL" id="EAX99150.1"/>
    </source>
</evidence>
<dbReference type="InParanoid" id="A2F7J2"/>
<organism evidence="3 4">
    <name type="scientific">Trichomonas vaginalis (strain ATCC PRA-98 / G3)</name>
    <dbReference type="NCBI Taxonomy" id="412133"/>
    <lineage>
        <taxon>Eukaryota</taxon>
        <taxon>Metamonada</taxon>
        <taxon>Parabasalia</taxon>
        <taxon>Trichomonadida</taxon>
        <taxon>Trichomonadidae</taxon>
        <taxon>Trichomonas</taxon>
    </lineage>
</organism>
<dbReference type="AlphaFoldDB" id="A2F7J2"/>
<accession>A2F7J2</accession>
<dbReference type="EMBL" id="DS113648">
    <property type="protein sequence ID" value="EAX99150.1"/>
    <property type="molecule type" value="Genomic_DNA"/>
</dbReference>
<feature type="region of interest" description="Disordered" evidence="1">
    <location>
        <begin position="146"/>
        <end position="169"/>
    </location>
</feature>
<reference evidence="3" key="1">
    <citation type="submission" date="2006-10" db="EMBL/GenBank/DDBJ databases">
        <authorList>
            <person name="Amadeo P."/>
            <person name="Zhao Q."/>
            <person name="Wortman J."/>
            <person name="Fraser-Liggett C."/>
            <person name="Carlton J."/>
        </authorList>
    </citation>
    <scope>NUCLEOTIDE SEQUENCE</scope>
    <source>
        <strain evidence="3">G3</strain>
    </source>
</reference>
<dbReference type="VEuPathDB" id="TrichDB:TVAG_115540"/>
<sequence length="193" mass="22951">MLFALFISFLSARTYAKRALRLSPYDKSLRMRYQIQHSKYPAHVQNWGSRFDRTVSIHPPNSCIYRKHLNFGNQKEDLPNWDSPYSRGVGGKPRNPPKYLETNKFIKYENREEDLPNWGSPYERGVVGKPRNPPKYLETNKFINHENQEEDLPNWDPPHSRDVGGKPRNPPKYLETNWWPAHEGNLIFRQWFP</sequence>
<proteinExistence type="predicted"/>
<name>A2F7J2_TRIV3</name>
<protein>
    <submittedName>
        <fullName evidence="3">Uncharacterized protein</fullName>
    </submittedName>
</protein>
<evidence type="ECO:0000256" key="1">
    <source>
        <dbReference type="SAM" id="MobiDB-lite"/>
    </source>
</evidence>
<feature type="chain" id="PRO_5002643418" evidence="2">
    <location>
        <begin position="17"/>
        <end position="193"/>
    </location>
</feature>
<evidence type="ECO:0000313" key="4">
    <source>
        <dbReference type="Proteomes" id="UP000001542"/>
    </source>
</evidence>
<feature type="signal peptide" evidence="2">
    <location>
        <begin position="1"/>
        <end position="16"/>
    </location>
</feature>